<evidence type="ECO:0000313" key="3">
    <source>
        <dbReference type="Proteomes" id="UP000054805"/>
    </source>
</evidence>
<organism evidence="2 4">
    <name type="scientific">Trichinella pseudospiralis</name>
    <name type="common">Parasitic roundworm</name>
    <dbReference type="NCBI Taxonomy" id="6337"/>
    <lineage>
        <taxon>Eukaryota</taxon>
        <taxon>Metazoa</taxon>
        <taxon>Ecdysozoa</taxon>
        <taxon>Nematoda</taxon>
        <taxon>Enoplea</taxon>
        <taxon>Dorylaimia</taxon>
        <taxon>Trichinellida</taxon>
        <taxon>Trichinellidae</taxon>
        <taxon>Trichinella</taxon>
    </lineage>
</organism>
<dbReference type="Proteomes" id="UP000054805">
    <property type="component" value="Unassembled WGS sequence"/>
</dbReference>
<evidence type="ECO:0000313" key="4">
    <source>
        <dbReference type="Proteomes" id="UP000054826"/>
    </source>
</evidence>
<comment type="caution">
    <text evidence="2">The sequence shown here is derived from an EMBL/GenBank/DDBJ whole genome shotgun (WGS) entry which is preliminary data.</text>
</comment>
<dbReference type="EMBL" id="JYDV01000026">
    <property type="protein sequence ID" value="KRZ40571.1"/>
    <property type="molecule type" value="Genomic_DNA"/>
</dbReference>
<evidence type="ECO:0000313" key="2">
    <source>
        <dbReference type="EMBL" id="KRZ40571.1"/>
    </source>
</evidence>
<sequence>MDLHVCYLSNHLIRFFNQTIVNSQYYDWTFKRLPPQTVSSTSSDLLSILINTCHGSECGLTVEPRTIRLVSLHLYRKELIRQYTEKVAEEKNTDAVNNAFQMLGNHFAVLFNEVYLN</sequence>
<gene>
    <name evidence="1" type="ORF">T4B_10314</name>
    <name evidence="2" type="ORF">T4C_12875</name>
</gene>
<name>A0A0V1K016_TRIPS</name>
<evidence type="ECO:0000313" key="1">
    <source>
        <dbReference type="EMBL" id="KRZ23798.1"/>
    </source>
</evidence>
<dbReference type="AlphaFoldDB" id="A0A0V1K016"/>
<keyword evidence="3" id="KW-1185">Reference proteome</keyword>
<dbReference type="EMBL" id="JYDS01000136">
    <property type="protein sequence ID" value="KRZ23798.1"/>
    <property type="molecule type" value="Genomic_DNA"/>
</dbReference>
<dbReference type="Proteomes" id="UP000054826">
    <property type="component" value="Unassembled WGS sequence"/>
</dbReference>
<proteinExistence type="predicted"/>
<protein>
    <submittedName>
        <fullName evidence="2">Uncharacterized protein</fullName>
    </submittedName>
</protein>
<accession>A0A0V1K016</accession>
<reference evidence="3 4" key="1">
    <citation type="submission" date="2015-01" db="EMBL/GenBank/DDBJ databases">
        <title>Evolution of Trichinella species and genotypes.</title>
        <authorList>
            <person name="Korhonen P.K."/>
            <person name="Edoardo P."/>
            <person name="Giuseppe L.R."/>
            <person name="Gasser R.B."/>
        </authorList>
    </citation>
    <scope>NUCLEOTIDE SEQUENCE [LARGE SCALE GENOMIC DNA]</scope>
    <source>
        <strain evidence="2">ISS176</strain>
        <strain evidence="1">ISS588</strain>
    </source>
</reference>